<gene>
    <name evidence="2" type="ORF">EG849_13145</name>
</gene>
<dbReference type="InterPro" id="IPR007165">
    <property type="entry name" value="Phage_holin_4_2"/>
</dbReference>
<name>A0A3P3W4N2_9FLAO</name>
<dbReference type="Pfam" id="PF04020">
    <property type="entry name" value="Phage_holin_4_2"/>
    <property type="match status" value="1"/>
</dbReference>
<proteinExistence type="predicted"/>
<dbReference type="OrthoDB" id="6402664at2"/>
<protein>
    <submittedName>
        <fullName evidence="2">Phage holin family protein</fullName>
    </submittedName>
</protein>
<dbReference type="PANTHER" id="PTHR37309">
    <property type="entry name" value="SLR0284 PROTEIN"/>
    <property type="match status" value="1"/>
</dbReference>
<dbReference type="PANTHER" id="PTHR37309:SF1">
    <property type="entry name" value="SLR0284 PROTEIN"/>
    <property type="match status" value="1"/>
</dbReference>
<organism evidence="2 3">
    <name type="scientific">Flavobacterium macacae</name>
    <dbReference type="NCBI Taxonomy" id="2488993"/>
    <lineage>
        <taxon>Bacteria</taxon>
        <taxon>Pseudomonadati</taxon>
        <taxon>Bacteroidota</taxon>
        <taxon>Flavobacteriia</taxon>
        <taxon>Flavobacteriales</taxon>
        <taxon>Flavobacteriaceae</taxon>
        <taxon>Flavobacterium</taxon>
    </lineage>
</organism>
<dbReference type="AlphaFoldDB" id="A0A3P3W4N2"/>
<dbReference type="EMBL" id="RQVR01000017">
    <property type="protein sequence ID" value="RRJ89387.1"/>
    <property type="molecule type" value="Genomic_DNA"/>
</dbReference>
<feature type="transmembrane region" description="Helical" evidence="1">
    <location>
        <begin position="61"/>
        <end position="84"/>
    </location>
</feature>
<accession>A0A3P3W4N2</accession>
<dbReference type="RefSeq" id="WP_125013554.1">
    <property type="nucleotide sequence ID" value="NZ_RQVR01000017.1"/>
</dbReference>
<comment type="caution">
    <text evidence="2">The sequence shown here is derived from an EMBL/GenBank/DDBJ whole genome shotgun (WGS) entry which is preliminary data.</text>
</comment>
<sequence length="122" mass="13024">MNLIIRILLTAVLVMIISHFMPGIALQGTHGLSSGNFMTAIWVAIVLGLLNLFVKPLLVLLTLPVTFITLGLFLLVINALMILLCAKLVSGFAVDGFLTALLFSLILSISQSIVFSLTGGNK</sequence>
<keyword evidence="1" id="KW-0472">Membrane</keyword>
<evidence type="ECO:0000313" key="3">
    <source>
        <dbReference type="Proteomes" id="UP000271937"/>
    </source>
</evidence>
<keyword evidence="1" id="KW-0812">Transmembrane</keyword>
<evidence type="ECO:0000256" key="1">
    <source>
        <dbReference type="SAM" id="Phobius"/>
    </source>
</evidence>
<feature type="transmembrane region" description="Helical" evidence="1">
    <location>
        <begin position="96"/>
        <end position="117"/>
    </location>
</feature>
<keyword evidence="1" id="KW-1133">Transmembrane helix</keyword>
<reference evidence="2 3" key="1">
    <citation type="submission" date="2018-11" db="EMBL/GenBank/DDBJ databases">
        <title>Flavobacterium sp. nov., YIM 102600 draft genome.</title>
        <authorList>
            <person name="Li G."/>
            <person name="Jiang Y."/>
        </authorList>
    </citation>
    <scope>NUCLEOTIDE SEQUENCE [LARGE SCALE GENOMIC DNA]</scope>
    <source>
        <strain evidence="2 3">YIM 102600</strain>
    </source>
</reference>
<evidence type="ECO:0000313" key="2">
    <source>
        <dbReference type="EMBL" id="RRJ89387.1"/>
    </source>
</evidence>
<feature type="transmembrane region" description="Helical" evidence="1">
    <location>
        <begin position="37"/>
        <end position="54"/>
    </location>
</feature>
<dbReference type="Proteomes" id="UP000271937">
    <property type="component" value="Unassembled WGS sequence"/>
</dbReference>
<keyword evidence="3" id="KW-1185">Reference proteome</keyword>